<keyword evidence="2" id="KW-1185">Reference proteome</keyword>
<name>A0A1I7YVD4_9BILA</name>
<evidence type="ECO:0000313" key="2">
    <source>
        <dbReference type="Proteomes" id="UP000095287"/>
    </source>
</evidence>
<organism evidence="2 3">
    <name type="scientific">Steinernema glaseri</name>
    <dbReference type="NCBI Taxonomy" id="37863"/>
    <lineage>
        <taxon>Eukaryota</taxon>
        <taxon>Metazoa</taxon>
        <taxon>Ecdysozoa</taxon>
        <taxon>Nematoda</taxon>
        <taxon>Chromadorea</taxon>
        <taxon>Rhabditida</taxon>
        <taxon>Tylenchina</taxon>
        <taxon>Panagrolaimomorpha</taxon>
        <taxon>Strongyloidoidea</taxon>
        <taxon>Steinernematidae</taxon>
        <taxon>Steinernema</taxon>
    </lineage>
</organism>
<dbReference type="Proteomes" id="UP000095287">
    <property type="component" value="Unplaced"/>
</dbReference>
<feature type="transmembrane region" description="Helical" evidence="1">
    <location>
        <begin position="174"/>
        <end position="197"/>
    </location>
</feature>
<protein>
    <submittedName>
        <fullName evidence="3">G_PROTEIN_RECEP_F1_2 domain-containing protein</fullName>
    </submittedName>
</protein>
<feature type="transmembrane region" description="Helical" evidence="1">
    <location>
        <begin position="102"/>
        <end position="125"/>
    </location>
</feature>
<accession>A0A1I7YVD4</accession>
<keyword evidence="1" id="KW-0812">Transmembrane</keyword>
<evidence type="ECO:0000256" key="1">
    <source>
        <dbReference type="SAM" id="Phobius"/>
    </source>
</evidence>
<feature type="transmembrane region" description="Helical" evidence="1">
    <location>
        <begin position="62"/>
        <end position="82"/>
    </location>
</feature>
<reference evidence="3" key="1">
    <citation type="submission" date="2016-11" db="UniProtKB">
        <authorList>
            <consortium name="WormBaseParasite"/>
        </authorList>
    </citation>
    <scope>IDENTIFICATION</scope>
</reference>
<keyword evidence="1" id="KW-0472">Membrane</keyword>
<feature type="transmembrane region" description="Helical" evidence="1">
    <location>
        <begin position="146"/>
        <end position="168"/>
    </location>
</feature>
<proteinExistence type="predicted"/>
<keyword evidence="1" id="KW-1133">Transmembrane helix</keyword>
<evidence type="ECO:0000313" key="3">
    <source>
        <dbReference type="WBParaSite" id="L893_g20102.t1"/>
    </source>
</evidence>
<dbReference type="WBParaSite" id="L893_g20102.t1">
    <property type="protein sequence ID" value="L893_g20102.t1"/>
    <property type="gene ID" value="L893_g20102"/>
</dbReference>
<feature type="transmembrane region" description="Helical" evidence="1">
    <location>
        <begin position="20"/>
        <end position="42"/>
    </location>
</feature>
<dbReference type="AlphaFoldDB" id="A0A1I7YVD4"/>
<sequence>MSSQKTEIHSQNVPLFAVEIIFRLLHVLCVAEVQLLLSMVLYAALKLIHPQMLLRLSRPKGIVLVVLSFLPPCVIVALLEGAQELEGAPNCLNLNLNVHTLLLIGLVLLYHVVYLTIAAWAIYIIKEVFSRRNFIPSLETNYFIQILLVAAFIALPPTVLVSLMMFHFTGPPFVIEACMVLVVSYSCISTAASILIFTPYRTHTTRICAVVKSRLQST</sequence>